<evidence type="ECO:0000256" key="2">
    <source>
        <dbReference type="ARBA" id="ARBA00023125"/>
    </source>
</evidence>
<keyword evidence="4" id="KW-0539">Nucleus</keyword>
<comment type="caution">
    <text evidence="6">The sequence shown here is derived from an EMBL/GenBank/DDBJ whole genome shotgun (WGS) entry which is preliminary data.</text>
</comment>
<keyword evidence="3" id="KW-0804">Transcription</keyword>
<dbReference type="InterPro" id="IPR036093">
    <property type="entry name" value="NAC_dom_sf"/>
</dbReference>
<proteinExistence type="predicted"/>
<dbReference type="Gene3D" id="2.170.150.80">
    <property type="entry name" value="NAC domain"/>
    <property type="match status" value="1"/>
</dbReference>
<dbReference type="PANTHER" id="PTHR31744">
    <property type="entry name" value="PROTEIN CUP-SHAPED COTYLEDON 2-RELATED"/>
    <property type="match status" value="1"/>
</dbReference>
<name>A0A0K9NQJ8_ZOSMR</name>
<keyword evidence="2" id="KW-0238">DNA-binding</keyword>
<evidence type="ECO:0000313" key="7">
    <source>
        <dbReference type="Proteomes" id="UP000036987"/>
    </source>
</evidence>
<dbReference type="PROSITE" id="PS51005">
    <property type="entry name" value="NAC"/>
    <property type="match status" value="1"/>
</dbReference>
<dbReference type="AlphaFoldDB" id="A0A0K9NQJ8"/>
<feature type="domain" description="NAC" evidence="5">
    <location>
        <begin position="40"/>
        <end position="186"/>
    </location>
</feature>
<dbReference type="SUPFAM" id="SSF101941">
    <property type="entry name" value="NAC domain"/>
    <property type="match status" value="1"/>
</dbReference>
<dbReference type="EMBL" id="LFYR01001823">
    <property type="protein sequence ID" value="KMZ59036.1"/>
    <property type="molecule type" value="Genomic_DNA"/>
</dbReference>
<dbReference type="GO" id="GO:0003677">
    <property type="term" value="F:DNA binding"/>
    <property type="evidence" value="ECO:0007669"/>
    <property type="project" value="UniProtKB-KW"/>
</dbReference>
<evidence type="ECO:0000259" key="5">
    <source>
        <dbReference type="PROSITE" id="PS51005"/>
    </source>
</evidence>
<gene>
    <name evidence="6" type="ORF">ZOSMA_70G00500</name>
</gene>
<organism evidence="6 7">
    <name type="scientific">Zostera marina</name>
    <name type="common">Eelgrass</name>
    <dbReference type="NCBI Taxonomy" id="29655"/>
    <lineage>
        <taxon>Eukaryota</taxon>
        <taxon>Viridiplantae</taxon>
        <taxon>Streptophyta</taxon>
        <taxon>Embryophyta</taxon>
        <taxon>Tracheophyta</taxon>
        <taxon>Spermatophyta</taxon>
        <taxon>Magnoliopsida</taxon>
        <taxon>Liliopsida</taxon>
        <taxon>Zosteraceae</taxon>
        <taxon>Zostera</taxon>
    </lineage>
</organism>
<evidence type="ECO:0000256" key="1">
    <source>
        <dbReference type="ARBA" id="ARBA00023015"/>
    </source>
</evidence>
<keyword evidence="1" id="KW-0805">Transcription regulation</keyword>
<protein>
    <submittedName>
        <fullName evidence="6">NAC domain-containing protein 8</fullName>
    </submittedName>
</protein>
<reference evidence="7" key="1">
    <citation type="journal article" date="2016" name="Nature">
        <title>The genome of the seagrass Zostera marina reveals angiosperm adaptation to the sea.</title>
        <authorList>
            <person name="Olsen J.L."/>
            <person name="Rouze P."/>
            <person name="Verhelst B."/>
            <person name="Lin Y.-C."/>
            <person name="Bayer T."/>
            <person name="Collen J."/>
            <person name="Dattolo E."/>
            <person name="De Paoli E."/>
            <person name="Dittami S."/>
            <person name="Maumus F."/>
            <person name="Michel G."/>
            <person name="Kersting A."/>
            <person name="Lauritano C."/>
            <person name="Lohaus R."/>
            <person name="Toepel M."/>
            <person name="Tonon T."/>
            <person name="Vanneste K."/>
            <person name="Amirebrahimi M."/>
            <person name="Brakel J."/>
            <person name="Bostroem C."/>
            <person name="Chovatia M."/>
            <person name="Grimwood J."/>
            <person name="Jenkins J.W."/>
            <person name="Jueterbock A."/>
            <person name="Mraz A."/>
            <person name="Stam W.T."/>
            <person name="Tice H."/>
            <person name="Bornberg-Bauer E."/>
            <person name="Green P.J."/>
            <person name="Pearson G.A."/>
            <person name="Procaccini G."/>
            <person name="Duarte C.M."/>
            <person name="Schmutz J."/>
            <person name="Reusch T.B.H."/>
            <person name="Van de Peer Y."/>
        </authorList>
    </citation>
    <scope>NUCLEOTIDE SEQUENCE [LARGE SCALE GENOMIC DNA]</scope>
    <source>
        <strain evidence="7">cv. Finnish</strain>
    </source>
</reference>
<evidence type="ECO:0000256" key="4">
    <source>
        <dbReference type="ARBA" id="ARBA00023242"/>
    </source>
</evidence>
<sequence>MEDVSHSRRCMQTSSIKREAKEENSIQSLIMEIDNLNQNLPPGFRFHPTDEELVAYYLHTKLSDHGFSPYAIADVDFNKSEPWDLPDKAKIGEKEWYFFSLRDRKYPTGHRTNRATNSGYWKTTGKDKEIFHGETQVGMKKTLVFYKGRAPRGEKTNWIMHEYRHQTKNVYRPPEEEWVVFRIFRKPDSCKKLLLLKSSALASASSQSYQAPTIDSPCRINYTTKAGDFITAVHDGEIPVLYNKKPADVTPPTSFNQFASTSCNNIISSSRMDMRKNWTSVAEDAVADDQHQQQYYDSNWPGSLLHESNLLSNSDIFSGEMRFGFYPQGDAFVDNTGRFCK</sequence>
<dbReference type="GO" id="GO:0006355">
    <property type="term" value="P:regulation of DNA-templated transcription"/>
    <property type="evidence" value="ECO:0007669"/>
    <property type="project" value="InterPro"/>
</dbReference>
<dbReference type="FunFam" id="2.170.150.80:FF:000006">
    <property type="entry name" value="NAC domain-containing protein 100-like"/>
    <property type="match status" value="1"/>
</dbReference>
<dbReference type="PANTHER" id="PTHR31744:SF204">
    <property type="entry name" value="PROTEIN CUP-SHAPED COTYLEDON 1-LIKE"/>
    <property type="match status" value="1"/>
</dbReference>
<dbReference type="Pfam" id="PF02365">
    <property type="entry name" value="NAM"/>
    <property type="match status" value="1"/>
</dbReference>
<evidence type="ECO:0000313" key="6">
    <source>
        <dbReference type="EMBL" id="KMZ59036.1"/>
    </source>
</evidence>
<dbReference type="OrthoDB" id="1424968at2759"/>
<evidence type="ECO:0000256" key="3">
    <source>
        <dbReference type="ARBA" id="ARBA00023163"/>
    </source>
</evidence>
<accession>A0A0K9NQJ8</accession>
<dbReference type="Proteomes" id="UP000036987">
    <property type="component" value="Unassembled WGS sequence"/>
</dbReference>
<dbReference type="STRING" id="29655.A0A0K9NQJ8"/>
<dbReference type="InterPro" id="IPR003441">
    <property type="entry name" value="NAC-dom"/>
</dbReference>
<keyword evidence="7" id="KW-1185">Reference proteome</keyword>